<dbReference type="OMA" id="WHDSINC"/>
<feature type="domain" description="GB1/RHD3-type G" evidence="5">
    <location>
        <begin position="54"/>
        <end position="180"/>
    </location>
</feature>
<evidence type="ECO:0000256" key="1">
    <source>
        <dbReference type="ARBA" id="ARBA00022741"/>
    </source>
</evidence>
<evidence type="ECO:0000256" key="4">
    <source>
        <dbReference type="SAM" id="Phobius"/>
    </source>
</evidence>
<keyword evidence="2" id="KW-0342">GTP-binding</keyword>
<protein>
    <recommendedName>
        <fullName evidence="5">GB1/RHD3-type G domain-containing protein</fullName>
    </recommendedName>
</protein>
<name>W5LXR8_LEPOC</name>
<dbReference type="InterPro" id="IPR015894">
    <property type="entry name" value="Guanylate-bd_N"/>
</dbReference>
<dbReference type="eggNOG" id="KOG2037">
    <property type="taxonomic scope" value="Eukaryota"/>
</dbReference>
<comment type="similarity">
    <text evidence="3">Belongs to the TRAFAC class dynamin-like GTPase superfamily. GB1/RHD3 GTPase family.</text>
</comment>
<dbReference type="HOGENOM" id="CLU_602102_0_0_1"/>
<dbReference type="Proteomes" id="UP000018468">
    <property type="component" value="Unassembled WGS sequence"/>
</dbReference>
<reference evidence="6" key="3">
    <citation type="submission" date="2025-09" db="UniProtKB">
        <authorList>
            <consortium name="Ensembl"/>
        </authorList>
    </citation>
    <scope>IDENTIFICATION</scope>
</reference>
<keyword evidence="7" id="KW-1185">Reference proteome</keyword>
<sequence>RAVASTLTRVISERGALPQGSGRPIQLVKVSSDGSLLFQEDVLRQCFLRPDVGETPVCVVSIVGERRKGKSFLLNYLLRKLSNMDEWDRMSDSEPLRGFEWQSGSESMTKGVFIWSQPLFLETQEGKLAVFLVDTEGSVDLSREMELSVKLCALSVFLSSHVIFNVPSDVTTTDLDYLELLHLVVQKGGAAFDLQHFQGFYFLVRDWTQTQECGQTGGSRHLERIIQRLEKSGTNKEALRILKEKRPRCHLMPLPGNKLLWSQQGTMQEMDEQFQHCLKEFINHIGQVLQMTRSTVTGKTLEGKFKEMAHMILKSNNRISSPAEELSQFLSSEREKFIIKKEFTDFLNEQLAPSSSEDGKVRLKLPNKMKKTVKRKEKELLDCVKGQIKSRQDFEEFEKYMAAECKTFLKKHKTKFGVKVACIVAGSVLTATGGVAGGLVVGGVIAAEVGVGVAASAGVGALSAIIKFFKTKTKTKSQ</sequence>
<feature type="transmembrane region" description="Helical" evidence="4">
    <location>
        <begin position="451"/>
        <end position="469"/>
    </location>
</feature>
<reference evidence="6" key="2">
    <citation type="submission" date="2025-08" db="UniProtKB">
        <authorList>
            <consortium name="Ensembl"/>
        </authorList>
    </citation>
    <scope>IDENTIFICATION</scope>
</reference>
<reference evidence="7" key="1">
    <citation type="submission" date="2011-12" db="EMBL/GenBank/DDBJ databases">
        <title>The Draft Genome of Lepisosteus oculatus.</title>
        <authorList>
            <consortium name="The Broad Institute Genome Assembly &amp; Analysis Group"/>
            <consortium name="Computational R&amp;D Group"/>
            <consortium name="and Sequencing Platform"/>
            <person name="Di Palma F."/>
            <person name="Alfoldi J."/>
            <person name="Johnson J."/>
            <person name="Berlin A."/>
            <person name="Gnerre S."/>
            <person name="Jaffe D."/>
            <person name="MacCallum I."/>
            <person name="Young S."/>
            <person name="Walker B.J."/>
            <person name="Lander E.S."/>
            <person name="Lindblad-Toh K."/>
        </authorList>
    </citation>
    <scope>NUCLEOTIDE SEQUENCE [LARGE SCALE GENOMIC DNA]</scope>
</reference>
<dbReference type="AlphaFoldDB" id="W5LXR8"/>
<dbReference type="Gene3D" id="3.40.50.300">
    <property type="entry name" value="P-loop containing nucleotide triphosphate hydrolases"/>
    <property type="match status" value="1"/>
</dbReference>
<dbReference type="GO" id="GO:0005525">
    <property type="term" value="F:GTP binding"/>
    <property type="evidence" value="ECO:0000318"/>
    <property type="project" value="GO_Central"/>
</dbReference>
<accession>W5LXR8</accession>
<dbReference type="STRING" id="7918.ENSLOCP00000000925"/>
<evidence type="ECO:0000313" key="6">
    <source>
        <dbReference type="Ensembl" id="ENSLOCP00000000925.1"/>
    </source>
</evidence>
<dbReference type="InterPro" id="IPR030386">
    <property type="entry name" value="G_GB1_RHD3_dom"/>
</dbReference>
<evidence type="ECO:0000259" key="5">
    <source>
        <dbReference type="PROSITE" id="PS51715"/>
    </source>
</evidence>
<dbReference type="Ensembl" id="ENSLOCT00000000929.1">
    <property type="protein sequence ID" value="ENSLOCP00000000925.1"/>
    <property type="gene ID" value="ENSLOCG00000000831.1"/>
</dbReference>
<dbReference type="PROSITE" id="PS51715">
    <property type="entry name" value="G_GB1_RHD3"/>
    <property type="match status" value="1"/>
</dbReference>
<dbReference type="SUPFAM" id="SSF52540">
    <property type="entry name" value="P-loop containing nucleoside triphosphate hydrolases"/>
    <property type="match status" value="1"/>
</dbReference>
<evidence type="ECO:0000256" key="2">
    <source>
        <dbReference type="ARBA" id="ARBA00023134"/>
    </source>
</evidence>
<dbReference type="FunFam" id="3.40.50.300:FF:003482">
    <property type="entry name" value="Ring finger protein 112, gene 2"/>
    <property type="match status" value="1"/>
</dbReference>
<evidence type="ECO:0000313" key="7">
    <source>
        <dbReference type="Proteomes" id="UP000018468"/>
    </source>
</evidence>
<dbReference type="GO" id="GO:0007029">
    <property type="term" value="P:endoplasmic reticulum organization"/>
    <property type="evidence" value="ECO:0000318"/>
    <property type="project" value="GO_Central"/>
</dbReference>
<dbReference type="InParanoid" id="W5LXR8"/>
<evidence type="ECO:0000256" key="3">
    <source>
        <dbReference type="PROSITE-ProRule" id="PRU01052"/>
    </source>
</evidence>
<keyword evidence="1" id="KW-0547">Nucleotide-binding</keyword>
<organism evidence="6 7">
    <name type="scientific">Lepisosteus oculatus</name>
    <name type="common">Spotted gar</name>
    <dbReference type="NCBI Taxonomy" id="7918"/>
    <lineage>
        <taxon>Eukaryota</taxon>
        <taxon>Metazoa</taxon>
        <taxon>Chordata</taxon>
        <taxon>Craniata</taxon>
        <taxon>Vertebrata</taxon>
        <taxon>Euteleostomi</taxon>
        <taxon>Actinopterygii</taxon>
        <taxon>Neopterygii</taxon>
        <taxon>Holostei</taxon>
        <taxon>Semionotiformes</taxon>
        <taxon>Lepisosteidae</taxon>
        <taxon>Lepisosteus</taxon>
    </lineage>
</organism>
<dbReference type="InterPro" id="IPR027417">
    <property type="entry name" value="P-loop_NTPase"/>
</dbReference>
<dbReference type="Bgee" id="ENSLOCG00000000831">
    <property type="expression patterns" value="Expressed in intestine and 11 other cell types or tissues"/>
</dbReference>
<dbReference type="GO" id="GO:0003924">
    <property type="term" value="F:GTPase activity"/>
    <property type="evidence" value="ECO:0000318"/>
    <property type="project" value="GO_Central"/>
</dbReference>
<proteinExistence type="inferred from homology"/>
<dbReference type="Pfam" id="PF02263">
    <property type="entry name" value="GBP"/>
    <property type="match status" value="1"/>
</dbReference>
<dbReference type="GeneTree" id="ENSGT00940000160153"/>
<keyword evidence="4" id="KW-1133">Transmembrane helix</keyword>
<keyword evidence="4" id="KW-0472">Membrane</keyword>
<dbReference type="PANTHER" id="PTHR10751">
    <property type="entry name" value="GUANYLATE BINDING PROTEIN"/>
    <property type="match status" value="1"/>
</dbReference>
<dbReference type="GO" id="GO:0051260">
    <property type="term" value="P:protein homooligomerization"/>
    <property type="evidence" value="ECO:0000318"/>
    <property type="project" value="GO_Central"/>
</dbReference>
<feature type="transmembrane region" description="Helical" evidence="4">
    <location>
        <begin position="420"/>
        <end position="445"/>
    </location>
</feature>
<keyword evidence="4" id="KW-0812">Transmembrane</keyword>